<dbReference type="OrthoDB" id="8687154at2"/>
<sequence>MATEHSFVEYVCDQLQSAGDVSFRKMFGEYALYQAGKVVALICDNQLFIKPTTAGRALLEAPQEAPPYPGAKPHFLATDLIDDADALTELVLATSRELPEPKPRKPRKKRTTR</sequence>
<comment type="caution">
    <text evidence="3">The sequence shown here is derived from an EMBL/GenBank/DDBJ whole genome shotgun (WGS) entry which is preliminary data.</text>
</comment>
<feature type="domain" description="TfoX N-terminal" evidence="2">
    <location>
        <begin position="13"/>
        <end position="92"/>
    </location>
</feature>
<feature type="region of interest" description="Disordered" evidence="1">
    <location>
        <begin position="93"/>
        <end position="113"/>
    </location>
</feature>
<dbReference type="eggNOG" id="COG3070">
    <property type="taxonomic scope" value="Bacteria"/>
</dbReference>
<gene>
    <name evidence="3" type="ORF">ThidrDRAFT_1805</name>
</gene>
<organism evidence="3 4">
    <name type="scientific">Thiorhodococcus drewsii AZ1</name>
    <dbReference type="NCBI Taxonomy" id="765913"/>
    <lineage>
        <taxon>Bacteria</taxon>
        <taxon>Pseudomonadati</taxon>
        <taxon>Pseudomonadota</taxon>
        <taxon>Gammaproteobacteria</taxon>
        <taxon>Chromatiales</taxon>
        <taxon>Chromatiaceae</taxon>
        <taxon>Thiorhodococcus</taxon>
    </lineage>
</organism>
<dbReference type="AlphaFoldDB" id="G2E0J2"/>
<keyword evidence="4" id="KW-1185">Reference proteome</keyword>
<dbReference type="EMBL" id="AFWT01000010">
    <property type="protein sequence ID" value="EGV31920.1"/>
    <property type="molecule type" value="Genomic_DNA"/>
</dbReference>
<dbReference type="SUPFAM" id="SSF159894">
    <property type="entry name" value="YgaC/TfoX-N like"/>
    <property type="match status" value="1"/>
</dbReference>
<accession>G2E0J2</accession>
<evidence type="ECO:0000313" key="4">
    <source>
        <dbReference type="Proteomes" id="UP000004200"/>
    </source>
</evidence>
<evidence type="ECO:0000256" key="1">
    <source>
        <dbReference type="SAM" id="MobiDB-lite"/>
    </source>
</evidence>
<name>G2E0J2_9GAMM</name>
<evidence type="ECO:0000313" key="3">
    <source>
        <dbReference type="EMBL" id="EGV31920.1"/>
    </source>
</evidence>
<reference evidence="3 4" key="1">
    <citation type="submission" date="2011-06" db="EMBL/GenBank/DDBJ databases">
        <title>The draft genome of Thiorhodococcus drewsii AZ1.</title>
        <authorList>
            <consortium name="US DOE Joint Genome Institute (JGI-PGF)"/>
            <person name="Lucas S."/>
            <person name="Han J."/>
            <person name="Lapidus A."/>
            <person name="Cheng J.-F."/>
            <person name="Goodwin L."/>
            <person name="Pitluck S."/>
            <person name="Peters L."/>
            <person name="Land M.L."/>
            <person name="Hauser L."/>
            <person name="Vogl K."/>
            <person name="Liu Z."/>
            <person name="Imhoff J."/>
            <person name="Thiel V."/>
            <person name="Frigaard N.-U."/>
            <person name="Bryant D.A."/>
            <person name="Woyke T.J."/>
        </authorList>
    </citation>
    <scope>NUCLEOTIDE SEQUENCE [LARGE SCALE GENOMIC DNA]</scope>
    <source>
        <strain evidence="3 4">AZ1</strain>
    </source>
</reference>
<evidence type="ECO:0000259" key="2">
    <source>
        <dbReference type="Pfam" id="PF04993"/>
    </source>
</evidence>
<feature type="compositionally biased region" description="Basic residues" evidence="1">
    <location>
        <begin position="104"/>
        <end position="113"/>
    </location>
</feature>
<dbReference type="Pfam" id="PF04993">
    <property type="entry name" value="TfoX_N"/>
    <property type="match status" value="1"/>
</dbReference>
<dbReference type="Proteomes" id="UP000004200">
    <property type="component" value="Unassembled WGS sequence"/>
</dbReference>
<dbReference type="STRING" id="765913.ThidrDRAFT_1805"/>
<dbReference type="InterPro" id="IPR007076">
    <property type="entry name" value="TfoX_N"/>
</dbReference>
<proteinExistence type="predicted"/>
<dbReference type="Gene3D" id="3.30.1460.30">
    <property type="entry name" value="YgaC/TfoX-N like chaperone"/>
    <property type="match status" value="1"/>
</dbReference>
<dbReference type="PATRIC" id="fig|765913.3.peg.1829"/>
<protein>
    <submittedName>
        <fullName evidence="3">TfoX domain-containing protein</fullName>
    </submittedName>
</protein>
<dbReference type="RefSeq" id="WP_007040519.1">
    <property type="nucleotide sequence ID" value="NZ_AFWT01000010.1"/>
</dbReference>